<accession>A0A438BNQ8</accession>
<sequence>MFPNNVIQVLRLLLMEIQWSKGENHASILTRVLIWVKSRQNLGCQNLFVVKTAGKELLIGGQ</sequence>
<proteinExistence type="predicted"/>
<reference evidence="1 2" key="1">
    <citation type="journal article" date="2018" name="PLoS Genet.">
        <title>Population sequencing reveals clonal diversity and ancestral inbreeding in the grapevine cultivar Chardonnay.</title>
        <authorList>
            <person name="Roach M.J."/>
            <person name="Johnson D.L."/>
            <person name="Bohlmann J."/>
            <person name="van Vuuren H.J."/>
            <person name="Jones S.J."/>
            <person name="Pretorius I.S."/>
            <person name="Schmidt S.A."/>
            <person name="Borneman A.R."/>
        </authorList>
    </citation>
    <scope>NUCLEOTIDE SEQUENCE [LARGE SCALE GENOMIC DNA]</scope>
    <source>
        <strain evidence="2">cv. Chardonnay</strain>
        <tissue evidence="1">Leaf</tissue>
    </source>
</reference>
<protein>
    <submittedName>
        <fullName evidence="1">Uncharacterized protein</fullName>
    </submittedName>
</protein>
<name>A0A438BNQ8_VITVI</name>
<evidence type="ECO:0000313" key="2">
    <source>
        <dbReference type="Proteomes" id="UP000288805"/>
    </source>
</evidence>
<gene>
    <name evidence="1" type="ORF">CK203_106359</name>
</gene>
<organism evidence="1 2">
    <name type="scientific">Vitis vinifera</name>
    <name type="common">Grape</name>
    <dbReference type="NCBI Taxonomy" id="29760"/>
    <lineage>
        <taxon>Eukaryota</taxon>
        <taxon>Viridiplantae</taxon>
        <taxon>Streptophyta</taxon>
        <taxon>Embryophyta</taxon>
        <taxon>Tracheophyta</taxon>
        <taxon>Spermatophyta</taxon>
        <taxon>Magnoliopsida</taxon>
        <taxon>eudicotyledons</taxon>
        <taxon>Gunneridae</taxon>
        <taxon>Pentapetalae</taxon>
        <taxon>rosids</taxon>
        <taxon>Vitales</taxon>
        <taxon>Vitaceae</taxon>
        <taxon>Viteae</taxon>
        <taxon>Vitis</taxon>
    </lineage>
</organism>
<dbReference type="AlphaFoldDB" id="A0A438BNQ8"/>
<dbReference type="EMBL" id="QGNW01002701">
    <property type="protein sequence ID" value="RVW12578.1"/>
    <property type="molecule type" value="Genomic_DNA"/>
</dbReference>
<comment type="caution">
    <text evidence="1">The sequence shown here is derived from an EMBL/GenBank/DDBJ whole genome shotgun (WGS) entry which is preliminary data.</text>
</comment>
<dbReference type="Proteomes" id="UP000288805">
    <property type="component" value="Unassembled WGS sequence"/>
</dbReference>
<evidence type="ECO:0000313" key="1">
    <source>
        <dbReference type="EMBL" id="RVW12578.1"/>
    </source>
</evidence>